<evidence type="ECO:0000313" key="10">
    <source>
        <dbReference type="EMBL" id="KGT89290.1"/>
    </source>
</evidence>
<evidence type="ECO:0000256" key="8">
    <source>
        <dbReference type="RuleBase" id="RU363032"/>
    </source>
</evidence>
<keyword evidence="11" id="KW-1185">Reference proteome</keyword>
<evidence type="ECO:0000256" key="2">
    <source>
        <dbReference type="ARBA" id="ARBA00022448"/>
    </source>
</evidence>
<feature type="transmembrane region" description="Helical" evidence="8">
    <location>
        <begin position="230"/>
        <end position="254"/>
    </location>
</feature>
<feature type="transmembrane region" description="Helical" evidence="8">
    <location>
        <begin position="172"/>
        <end position="194"/>
    </location>
</feature>
<keyword evidence="6 8" id="KW-1133">Transmembrane helix</keyword>
<proteinExistence type="inferred from homology"/>
<dbReference type="eggNOG" id="COG1177">
    <property type="taxonomic scope" value="Bacteria"/>
</dbReference>
<dbReference type="Proteomes" id="UP000030351">
    <property type="component" value="Unassembled WGS sequence"/>
</dbReference>
<feature type="transmembrane region" description="Helical" evidence="8">
    <location>
        <begin position="62"/>
        <end position="86"/>
    </location>
</feature>
<evidence type="ECO:0000256" key="4">
    <source>
        <dbReference type="ARBA" id="ARBA00022519"/>
    </source>
</evidence>
<comment type="subcellular location">
    <subcellularLocation>
        <location evidence="1">Cell inner membrane</location>
        <topology evidence="1">Multi-pass membrane protein</topology>
    </subcellularLocation>
    <subcellularLocation>
        <location evidence="8">Cell membrane</location>
        <topology evidence="8">Multi-pass membrane protein</topology>
    </subcellularLocation>
</comment>
<dbReference type="Gene3D" id="1.10.3720.10">
    <property type="entry name" value="MetI-like"/>
    <property type="match status" value="1"/>
</dbReference>
<accession>A0A0A3YRL4</accession>
<dbReference type="InterPro" id="IPR035906">
    <property type="entry name" value="MetI-like_sf"/>
</dbReference>
<feature type="domain" description="ABC transmembrane type-1" evidence="9">
    <location>
        <begin position="60"/>
        <end position="249"/>
    </location>
</feature>
<dbReference type="STRING" id="371042.NG99_19920"/>
<evidence type="ECO:0000256" key="5">
    <source>
        <dbReference type="ARBA" id="ARBA00022692"/>
    </source>
</evidence>
<sequence length="264" mass="29272">MGHYCLTGFSLLVLFFLIAPILIIIAVSFSPGEMIMFPPKGLSLRWYHNYFNDPNWMGATHVSIVVALLTAICSLVLGILVSIGLVRGKFIGKNLLRALLMGPLIVPKIVTAVGLYFLYMHLRLLGSLMGLVIAHMLIAVPYVVMIMTAALYGFDRRLEWAARSLGASSPKVLWYVSWPMLRPAVISAALFAFIESFDDIILSLFLSQLTQPTLPRQIWVNVQQFIDPTIAAVSTMMTLVSVLGLGLVVMVQWLTARRTKQMTG</sequence>
<name>A0A0A3YRL4_9GAMM</name>
<keyword evidence="4" id="KW-0997">Cell inner membrane</keyword>
<protein>
    <recommendedName>
        <fullName evidence="9">ABC transmembrane type-1 domain-containing protein</fullName>
    </recommendedName>
</protein>
<evidence type="ECO:0000313" key="11">
    <source>
        <dbReference type="Proteomes" id="UP000030351"/>
    </source>
</evidence>
<dbReference type="CDD" id="cd06261">
    <property type="entry name" value="TM_PBP2"/>
    <property type="match status" value="1"/>
</dbReference>
<feature type="transmembrane region" description="Helical" evidence="8">
    <location>
        <begin position="125"/>
        <end position="152"/>
    </location>
</feature>
<dbReference type="Pfam" id="PF00528">
    <property type="entry name" value="BPD_transp_1"/>
    <property type="match status" value="1"/>
</dbReference>
<evidence type="ECO:0000256" key="1">
    <source>
        <dbReference type="ARBA" id="ARBA00004429"/>
    </source>
</evidence>
<keyword evidence="7 8" id="KW-0472">Membrane</keyword>
<evidence type="ECO:0000256" key="7">
    <source>
        <dbReference type="ARBA" id="ARBA00023136"/>
    </source>
</evidence>
<feature type="transmembrane region" description="Helical" evidence="8">
    <location>
        <begin position="98"/>
        <end position="119"/>
    </location>
</feature>
<dbReference type="PANTHER" id="PTHR43357:SF4">
    <property type="entry name" value="INNER MEMBRANE ABC TRANSPORTER PERMEASE PROTEIN YDCV"/>
    <property type="match status" value="1"/>
</dbReference>
<dbReference type="GO" id="GO:0055085">
    <property type="term" value="P:transmembrane transport"/>
    <property type="evidence" value="ECO:0007669"/>
    <property type="project" value="InterPro"/>
</dbReference>
<dbReference type="AlphaFoldDB" id="A0A0A3YRL4"/>
<reference evidence="10 11" key="1">
    <citation type="submission" date="2014-10" db="EMBL/GenBank/DDBJ databases">
        <title>Genome sequence of Erwinia typographi M043b.</title>
        <authorList>
            <person name="Chan K.-G."/>
            <person name="Tan W.-S."/>
        </authorList>
    </citation>
    <scope>NUCLEOTIDE SEQUENCE [LARGE SCALE GENOMIC DNA]</scope>
    <source>
        <strain evidence="10 11">M043b</strain>
    </source>
</reference>
<gene>
    <name evidence="10" type="ORF">NG99_19920</name>
</gene>
<organism evidence="10 11">
    <name type="scientific">Erwinia typographi</name>
    <dbReference type="NCBI Taxonomy" id="371042"/>
    <lineage>
        <taxon>Bacteria</taxon>
        <taxon>Pseudomonadati</taxon>
        <taxon>Pseudomonadota</taxon>
        <taxon>Gammaproteobacteria</taxon>
        <taxon>Enterobacterales</taxon>
        <taxon>Erwiniaceae</taxon>
        <taxon>Erwinia</taxon>
    </lineage>
</organism>
<keyword evidence="5 8" id="KW-0812">Transmembrane</keyword>
<evidence type="ECO:0000256" key="6">
    <source>
        <dbReference type="ARBA" id="ARBA00022989"/>
    </source>
</evidence>
<keyword evidence="2 8" id="KW-0813">Transport</keyword>
<dbReference type="PANTHER" id="PTHR43357">
    <property type="entry name" value="INNER MEMBRANE ABC TRANSPORTER PERMEASE PROTEIN YDCV"/>
    <property type="match status" value="1"/>
</dbReference>
<dbReference type="SUPFAM" id="SSF161098">
    <property type="entry name" value="MetI-like"/>
    <property type="match status" value="1"/>
</dbReference>
<comment type="caution">
    <text evidence="10">The sequence shown here is derived from an EMBL/GenBank/DDBJ whole genome shotgun (WGS) entry which is preliminary data.</text>
</comment>
<evidence type="ECO:0000256" key="3">
    <source>
        <dbReference type="ARBA" id="ARBA00022475"/>
    </source>
</evidence>
<dbReference type="EMBL" id="JRUQ01000056">
    <property type="protein sequence ID" value="KGT89290.1"/>
    <property type="molecule type" value="Genomic_DNA"/>
</dbReference>
<feature type="transmembrane region" description="Helical" evidence="8">
    <location>
        <begin position="7"/>
        <end position="29"/>
    </location>
</feature>
<dbReference type="PROSITE" id="PS50928">
    <property type="entry name" value="ABC_TM1"/>
    <property type="match status" value="1"/>
</dbReference>
<dbReference type="GO" id="GO:0005886">
    <property type="term" value="C:plasma membrane"/>
    <property type="evidence" value="ECO:0007669"/>
    <property type="project" value="UniProtKB-SubCell"/>
</dbReference>
<dbReference type="InterPro" id="IPR000515">
    <property type="entry name" value="MetI-like"/>
</dbReference>
<keyword evidence="3" id="KW-1003">Cell membrane</keyword>
<evidence type="ECO:0000259" key="9">
    <source>
        <dbReference type="PROSITE" id="PS50928"/>
    </source>
</evidence>
<comment type="similarity">
    <text evidence="8">Belongs to the binding-protein-dependent transport system permease family.</text>
</comment>